<feature type="region of interest" description="Disordered" evidence="1">
    <location>
        <begin position="78"/>
        <end position="147"/>
    </location>
</feature>
<sequence>MVGYDLEDKAYCMELTFNYGLNSYKAGTGLREFGLFVPDVEAAVATAKGLGYAVQGGAITGPDGYTFRPLPLPAGRGEKFLYTSSAGSGTSRRPPSSTGTSSACRTRRCPPCPACPPRRPRSATPPPRTRTVGSWCCSSSTRTGPHR</sequence>
<evidence type="ECO:0000313" key="2">
    <source>
        <dbReference type="EMBL" id="CAK0821067.1"/>
    </source>
</evidence>
<proteinExistence type="predicted"/>
<feature type="non-terminal residue" evidence="2">
    <location>
        <position position="147"/>
    </location>
</feature>
<reference evidence="2" key="1">
    <citation type="submission" date="2023-10" db="EMBL/GenBank/DDBJ databases">
        <authorList>
            <person name="Chen Y."/>
            <person name="Shah S."/>
            <person name="Dougan E. K."/>
            <person name="Thang M."/>
            <person name="Chan C."/>
        </authorList>
    </citation>
    <scope>NUCLEOTIDE SEQUENCE [LARGE SCALE GENOMIC DNA]</scope>
</reference>
<dbReference type="Gene3D" id="3.10.180.10">
    <property type="entry name" value="2,3-Dihydroxybiphenyl 1,2-Dioxygenase, domain 1"/>
    <property type="match status" value="1"/>
</dbReference>
<accession>A0ABN9RQD4</accession>
<name>A0ABN9RQD4_9DINO</name>
<feature type="compositionally biased region" description="Polar residues" evidence="1">
    <location>
        <begin position="136"/>
        <end position="147"/>
    </location>
</feature>
<feature type="compositionally biased region" description="Low complexity" evidence="1">
    <location>
        <begin position="83"/>
        <end position="104"/>
    </location>
</feature>
<dbReference type="InterPro" id="IPR029068">
    <property type="entry name" value="Glyas_Bleomycin-R_OHBP_Dase"/>
</dbReference>
<dbReference type="SUPFAM" id="SSF54593">
    <property type="entry name" value="Glyoxalase/Bleomycin resistance protein/Dihydroxybiphenyl dioxygenase"/>
    <property type="match status" value="1"/>
</dbReference>
<evidence type="ECO:0008006" key="4">
    <source>
        <dbReference type="Google" id="ProtNLM"/>
    </source>
</evidence>
<evidence type="ECO:0000313" key="3">
    <source>
        <dbReference type="Proteomes" id="UP001189429"/>
    </source>
</evidence>
<dbReference type="EMBL" id="CAUYUJ010007525">
    <property type="protein sequence ID" value="CAK0821067.1"/>
    <property type="molecule type" value="Genomic_DNA"/>
</dbReference>
<organism evidence="2 3">
    <name type="scientific">Prorocentrum cordatum</name>
    <dbReference type="NCBI Taxonomy" id="2364126"/>
    <lineage>
        <taxon>Eukaryota</taxon>
        <taxon>Sar</taxon>
        <taxon>Alveolata</taxon>
        <taxon>Dinophyceae</taxon>
        <taxon>Prorocentrales</taxon>
        <taxon>Prorocentraceae</taxon>
        <taxon>Prorocentrum</taxon>
    </lineage>
</organism>
<gene>
    <name evidence="2" type="ORF">PCOR1329_LOCUS22494</name>
</gene>
<protein>
    <recommendedName>
        <fullName evidence="4">Glyoxalase domain-containing protein 4</fullName>
    </recommendedName>
</protein>
<evidence type="ECO:0000256" key="1">
    <source>
        <dbReference type="SAM" id="MobiDB-lite"/>
    </source>
</evidence>
<keyword evidence="3" id="KW-1185">Reference proteome</keyword>
<dbReference type="Proteomes" id="UP001189429">
    <property type="component" value="Unassembled WGS sequence"/>
</dbReference>
<feature type="compositionally biased region" description="Pro residues" evidence="1">
    <location>
        <begin position="110"/>
        <end position="128"/>
    </location>
</feature>
<comment type="caution">
    <text evidence="2">The sequence shown here is derived from an EMBL/GenBank/DDBJ whole genome shotgun (WGS) entry which is preliminary data.</text>
</comment>